<accession>A0ABS3Y688</accession>
<gene>
    <name evidence="1" type="ORF">JW613_33595</name>
</gene>
<dbReference type="GeneID" id="96263554"/>
<proteinExistence type="predicted"/>
<organism evidence="1 2">
    <name type="scientific">Streptomyces smyrnaeus</name>
    <dbReference type="NCBI Taxonomy" id="1387713"/>
    <lineage>
        <taxon>Bacteria</taxon>
        <taxon>Bacillati</taxon>
        <taxon>Actinomycetota</taxon>
        <taxon>Actinomycetes</taxon>
        <taxon>Kitasatosporales</taxon>
        <taxon>Streptomycetaceae</taxon>
        <taxon>Streptomyces</taxon>
    </lineage>
</organism>
<evidence type="ECO:0000313" key="1">
    <source>
        <dbReference type="EMBL" id="MBO8203178.1"/>
    </source>
</evidence>
<protein>
    <submittedName>
        <fullName evidence="1">Tat pathway signal protein</fullName>
    </submittedName>
</protein>
<comment type="caution">
    <text evidence="1">The sequence shown here is derived from an EMBL/GenBank/DDBJ whole genome shotgun (WGS) entry which is preliminary data.</text>
</comment>
<dbReference type="Proteomes" id="UP000721954">
    <property type="component" value="Unassembled WGS sequence"/>
</dbReference>
<name>A0ABS3Y688_9ACTN</name>
<sequence>MGQADLADRLNHRIGVLTGQPGKLTDRHIRNWLTGKTRWPQERQRKVLEEEFGATAEELGFTPPAARERSPSEDPVRRRTITAATASLTAAALLPVSSANGTARVGMSDADRLERNFAELIQADNQGAGGIKLETRALAHMQHAKDLLAVGHATERVRRRLYYLAAAFTGTALWAAVEAQKPERAQSHLQSAMTLAGYSRSSEMHLRLWGHAALLSFQQQNMHDALAAAEAGKSAAVCRKDALFRSLASARLAGVLSAVGEDAAALRTLYRAEKAYERAQLDDERPAWMSFFDDAELDGLAALVMGRLGRHDESEARLHRTLSRLRPEFRRNRAYYSIHLALSQLAQGEAEQAVATALPLLPAKGGPPPPGRNLKLLRTFDHRLTHLAAGSPVVIEWTDRYVEGMRGL</sequence>
<dbReference type="EMBL" id="JAFFZM010000035">
    <property type="protein sequence ID" value="MBO8203178.1"/>
    <property type="molecule type" value="Genomic_DNA"/>
</dbReference>
<reference evidence="1 2" key="1">
    <citation type="submission" date="2021-02" db="EMBL/GenBank/DDBJ databases">
        <title>Streptomyces spirodelae sp. nov., isolated from duckweed.</title>
        <authorList>
            <person name="Saimee Y."/>
            <person name="Duangmal K."/>
        </authorList>
    </citation>
    <scope>NUCLEOTIDE SEQUENCE [LARGE SCALE GENOMIC DNA]</scope>
    <source>
        <strain evidence="1 2">DSM 42105</strain>
    </source>
</reference>
<dbReference type="RefSeq" id="WP_143674815.1">
    <property type="nucleotide sequence ID" value="NZ_JAFFZM010000035.1"/>
</dbReference>
<evidence type="ECO:0000313" key="2">
    <source>
        <dbReference type="Proteomes" id="UP000721954"/>
    </source>
</evidence>
<keyword evidence="2" id="KW-1185">Reference proteome</keyword>